<dbReference type="InterPro" id="IPR008189">
    <property type="entry name" value="rRNA_ssu_MeTfrase_I"/>
</dbReference>
<comment type="subcellular location">
    <subcellularLocation>
        <location evidence="6">Cytoplasm</location>
    </subcellularLocation>
</comment>
<dbReference type="OrthoDB" id="9809084at2"/>
<reference evidence="9 10" key="1">
    <citation type="submission" date="2018-10" db="EMBL/GenBank/DDBJ databases">
        <title>Proposal of Lysobacter pythonis sp. nov. isolated from royal pythons (Python regius).</title>
        <authorList>
            <person name="Hans-Juergen B."/>
            <person name="Huptas C."/>
            <person name="Sandra B."/>
            <person name="Igor L."/>
            <person name="Joachim S."/>
            <person name="Siegfried S."/>
            <person name="Mareike W."/>
            <person name="Peter K."/>
        </authorList>
    </citation>
    <scope>NUCLEOTIDE SEQUENCE [LARGE SCALE GENOMIC DNA]</scope>
    <source>
        <strain evidence="9 10">4284/11</strain>
    </source>
</reference>
<dbReference type="AlphaFoldDB" id="A0A3M2I1E2"/>
<comment type="caution">
    <text evidence="9">The sequence shown here is derived from an EMBL/GenBank/DDBJ whole genome shotgun (WGS) entry which is preliminary data.</text>
</comment>
<dbReference type="SUPFAM" id="SSF53790">
    <property type="entry name" value="Tetrapyrrole methylase"/>
    <property type="match status" value="1"/>
</dbReference>
<dbReference type="GO" id="GO:0005524">
    <property type="term" value="F:ATP binding"/>
    <property type="evidence" value="ECO:0007669"/>
    <property type="project" value="UniProtKB-UniRule"/>
</dbReference>
<dbReference type="GO" id="GO:0046872">
    <property type="term" value="F:metal ion binding"/>
    <property type="evidence" value="ECO:0007669"/>
    <property type="project" value="InterPro"/>
</dbReference>
<evidence type="ECO:0000256" key="6">
    <source>
        <dbReference type="HAMAP-Rule" id="MF_01877"/>
    </source>
</evidence>
<dbReference type="InterPro" id="IPR018063">
    <property type="entry name" value="SAM_MeTrfase_RsmI_CS"/>
</dbReference>
<dbReference type="CDD" id="cd11648">
    <property type="entry name" value="RsmI"/>
    <property type="match status" value="1"/>
</dbReference>
<gene>
    <name evidence="6 9" type="primary">rsmI</name>
    <name evidence="9" type="ORF">EBB59_03355</name>
</gene>
<dbReference type="PROSITE" id="PS01296">
    <property type="entry name" value="RSMI"/>
    <property type="match status" value="1"/>
</dbReference>
<dbReference type="InterPro" id="IPR014777">
    <property type="entry name" value="4pyrrole_Mease_sub1"/>
</dbReference>
<dbReference type="InterPro" id="IPR053910">
    <property type="entry name" value="RsmI_HTH"/>
</dbReference>
<comment type="function">
    <text evidence="6">Catalyzes the 2'-O-methylation of the ribose of cytidine 1402 (C1402) in 16S rRNA.</text>
</comment>
<dbReference type="FunFam" id="3.40.1010.10:FF:000007">
    <property type="entry name" value="Ribosomal RNA small subunit methyltransferase I"/>
    <property type="match status" value="1"/>
</dbReference>
<organism evidence="9 10">
    <name type="scientific">Solilutibacter pythonis</name>
    <dbReference type="NCBI Taxonomy" id="2483112"/>
    <lineage>
        <taxon>Bacteria</taxon>
        <taxon>Pseudomonadati</taxon>
        <taxon>Pseudomonadota</taxon>
        <taxon>Gammaproteobacteria</taxon>
        <taxon>Lysobacterales</taxon>
        <taxon>Lysobacteraceae</taxon>
        <taxon>Solilutibacter</taxon>
    </lineage>
</organism>
<comment type="similarity">
    <text evidence="6">Belongs to the methyltransferase superfamily. RsmI family.</text>
</comment>
<dbReference type="HAMAP" id="MF_01877">
    <property type="entry name" value="16SrRNA_methyltr_I"/>
    <property type="match status" value="1"/>
</dbReference>
<dbReference type="PIRSF" id="PIRSF005917">
    <property type="entry name" value="MTase_YraL"/>
    <property type="match status" value="1"/>
</dbReference>
<comment type="catalytic activity">
    <reaction evidence="6">
        <text>cytidine(1402) in 16S rRNA + S-adenosyl-L-methionine = 2'-O-methylcytidine(1402) in 16S rRNA + S-adenosyl-L-homocysteine + H(+)</text>
        <dbReference type="Rhea" id="RHEA:42924"/>
        <dbReference type="Rhea" id="RHEA-COMP:10285"/>
        <dbReference type="Rhea" id="RHEA-COMP:10286"/>
        <dbReference type="ChEBI" id="CHEBI:15378"/>
        <dbReference type="ChEBI" id="CHEBI:57856"/>
        <dbReference type="ChEBI" id="CHEBI:59789"/>
        <dbReference type="ChEBI" id="CHEBI:74495"/>
        <dbReference type="ChEBI" id="CHEBI:82748"/>
        <dbReference type="EC" id="2.1.1.198"/>
    </reaction>
</comment>
<evidence type="ECO:0000256" key="5">
    <source>
        <dbReference type="ARBA" id="ARBA00022691"/>
    </source>
</evidence>
<evidence type="ECO:0000256" key="1">
    <source>
        <dbReference type="ARBA" id="ARBA00022490"/>
    </source>
</evidence>
<keyword evidence="7" id="KW-0547">Nucleotide-binding</keyword>
<dbReference type="NCBIfam" id="TIGR00096">
    <property type="entry name" value="16S rRNA (cytidine(1402)-2'-O)-methyltransferase"/>
    <property type="match status" value="1"/>
</dbReference>
<feature type="domain" description="ATP-grasp" evidence="8">
    <location>
        <begin position="65"/>
        <end position="273"/>
    </location>
</feature>
<keyword evidence="1 6" id="KW-0963">Cytoplasm</keyword>
<dbReference type="PANTHER" id="PTHR46111">
    <property type="entry name" value="RIBOSOMAL RNA SMALL SUBUNIT METHYLTRANSFERASE I"/>
    <property type="match status" value="1"/>
</dbReference>
<dbReference type="Gene3D" id="3.40.1010.10">
    <property type="entry name" value="Cobalt-precorrin-4 Transmethylase, Domain 1"/>
    <property type="match status" value="1"/>
</dbReference>
<name>A0A3M2I1E2_9GAMM</name>
<dbReference type="Pfam" id="PF00590">
    <property type="entry name" value="TP_methylase"/>
    <property type="match status" value="1"/>
</dbReference>
<dbReference type="EC" id="2.1.1.198" evidence="6"/>
<dbReference type="EMBL" id="RFLY01000003">
    <property type="protein sequence ID" value="RMH94205.1"/>
    <property type="molecule type" value="Genomic_DNA"/>
</dbReference>
<evidence type="ECO:0000256" key="4">
    <source>
        <dbReference type="ARBA" id="ARBA00022679"/>
    </source>
</evidence>
<dbReference type="PANTHER" id="PTHR46111:SF1">
    <property type="entry name" value="RIBOSOMAL RNA SMALL SUBUNIT METHYLTRANSFERASE I"/>
    <property type="match status" value="1"/>
</dbReference>
<dbReference type="GO" id="GO:0070677">
    <property type="term" value="F:rRNA (cytosine-2'-O-)-methyltransferase activity"/>
    <property type="evidence" value="ECO:0007669"/>
    <property type="project" value="UniProtKB-UniRule"/>
</dbReference>
<keyword evidence="3 6" id="KW-0489">Methyltransferase</keyword>
<protein>
    <recommendedName>
        <fullName evidence="6">Ribosomal RNA small subunit methyltransferase I</fullName>
        <ecNumber evidence="6">2.1.1.198</ecNumber>
    </recommendedName>
    <alternativeName>
        <fullName evidence="6">16S rRNA 2'-O-ribose C1402 methyltransferase</fullName>
    </alternativeName>
    <alternativeName>
        <fullName evidence="6">rRNA (cytidine-2'-O-)-methyltransferase RsmI</fullName>
    </alternativeName>
</protein>
<accession>A0A3M2I1E2</accession>
<evidence type="ECO:0000256" key="3">
    <source>
        <dbReference type="ARBA" id="ARBA00022603"/>
    </source>
</evidence>
<keyword evidence="4 6" id="KW-0808">Transferase</keyword>
<evidence type="ECO:0000256" key="2">
    <source>
        <dbReference type="ARBA" id="ARBA00022552"/>
    </source>
</evidence>
<dbReference type="GO" id="GO:0005737">
    <property type="term" value="C:cytoplasm"/>
    <property type="evidence" value="ECO:0007669"/>
    <property type="project" value="UniProtKB-SubCell"/>
</dbReference>
<keyword evidence="10" id="KW-1185">Reference proteome</keyword>
<evidence type="ECO:0000313" key="10">
    <source>
        <dbReference type="Proteomes" id="UP000275012"/>
    </source>
</evidence>
<dbReference type="InterPro" id="IPR014776">
    <property type="entry name" value="4pyrrole_Mease_sub2"/>
</dbReference>
<dbReference type="InterPro" id="IPR035996">
    <property type="entry name" value="4pyrrol_Methylase_sf"/>
</dbReference>
<dbReference type="Pfam" id="PF23016">
    <property type="entry name" value="RsmI_C"/>
    <property type="match status" value="1"/>
</dbReference>
<keyword evidence="2 6" id="KW-0698">rRNA processing</keyword>
<proteinExistence type="inferred from homology"/>
<dbReference type="PROSITE" id="PS50975">
    <property type="entry name" value="ATP_GRASP"/>
    <property type="match status" value="1"/>
</dbReference>
<dbReference type="Proteomes" id="UP000275012">
    <property type="component" value="Unassembled WGS sequence"/>
</dbReference>
<sequence length="301" mass="31912">MSRSLRGTARILTAHPVEKRLNPAAFGTLHVVATPIGNLGDFSPRAADTLRAVAAICAEDTRRTRPLLQQAGIATPLIALHEHNEDELAARLVARLRAGESLALVSDAGTPLISDPGYRLVRAAREAGLRVSPVPGASALIAALSVAGLASDRFVFEGFLPAKAGARRERLQWLAAEPRTLIFYESAHRILDFLADAATAFGAERHAVVARELTKLFETVLDGGLGELRGRIERDPNQQKGEFVVLVEGAPGDALAKLAEGRRVYAKLAEHLPPSNAARLAAELTGAPRKALYGGKAAAGE</sequence>
<keyword evidence="7" id="KW-0067">ATP-binding</keyword>
<evidence type="ECO:0000313" key="9">
    <source>
        <dbReference type="EMBL" id="RMH94205.1"/>
    </source>
</evidence>
<keyword evidence="5 6" id="KW-0949">S-adenosyl-L-methionine</keyword>
<evidence type="ECO:0000259" key="8">
    <source>
        <dbReference type="PROSITE" id="PS50975"/>
    </source>
</evidence>
<dbReference type="Gene3D" id="3.30.950.10">
    <property type="entry name" value="Methyltransferase, Cobalt-precorrin-4 Transmethylase, Domain 2"/>
    <property type="match status" value="1"/>
</dbReference>
<evidence type="ECO:0000256" key="7">
    <source>
        <dbReference type="PROSITE-ProRule" id="PRU00409"/>
    </source>
</evidence>
<dbReference type="InterPro" id="IPR000878">
    <property type="entry name" value="4pyrrol_Mease"/>
</dbReference>
<dbReference type="InterPro" id="IPR011761">
    <property type="entry name" value="ATP-grasp"/>
</dbReference>
<dbReference type="FunFam" id="3.30.950.10:FF:000002">
    <property type="entry name" value="Ribosomal RNA small subunit methyltransferase I"/>
    <property type="match status" value="1"/>
</dbReference>